<protein>
    <submittedName>
        <fullName evidence="1">Uncharacterized protein</fullName>
    </submittedName>
</protein>
<dbReference type="Proteomes" id="UP000499080">
    <property type="component" value="Unassembled WGS sequence"/>
</dbReference>
<gene>
    <name evidence="1" type="ORF">AVEN_96984_1</name>
</gene>
<sequence>MDPYVIEYHGDVQFIREVAKFKNGPSFETTLTVQKDLLHELKDSTRMKEKVLVNYFFEFAFKSIEAAYKKFSEMRNMKMIGSCVPSIVPLRDARFIGAVSDTYEAKP</sequence>
<reference evidence="1 2" key="1">
    <citation type="journal article" date="2019" name="Sci. Rep.">
        <title>Orb-weaving spider Araneus ventricosus genome elucidates the spidroin gene catalogue.</title>
        <authorList>
            <person name="Kono N."/>
            <person name="Nakamura H."/>
            <person name="Ohtoshi R."/>
            <person name="Moran D.A.P."/>
            <person name="Shinohara A."/>
            <person name="Yoshida Y."/>
            <person name="Fujiwara M."/>
            <person name="Mori M."/>
            <person name="Tomita M."/>
            <person name="Arakawa K."/>
        </authorList>
    </citation>
    <scope>NUCLEOTIDE SEQUENCE [LARGE SCALE GENOMIC DNA]</scope>
</reference>
<evidence type="ECO:0000313" key="1">
    <source>
        <dbReference type="EMBL" id="GBN53660.1"/>
    </source>
</evidence>
<proteinExistence type="predicted"/>
<accession>A0A4Y2PSX3</accession>
<comment type="caution">
    <text evidence="1">The sequence shown here is derived from an EMBL/GenBank/DDBJ whole genome shotgun (WGS) entry which is preliminary data.</text>
</comment>
<dbReference type="OrthoDB" id="6435872at2759"/>
<keyword evidence="2" id="KW-1185">Reference proteome</keyword>
<name>A0A4Y2PSX3_ARAVE</name>
<dbReference type="AlphaFoldDB" id="A0A4Y2PSX3"/>
<organism evidence="1 2">
    <name type="scientific">Araneus ventricosus</name>
    <name type="common">Orbweaver spider</name>
    <name type="synonym">Epeira ventricosa</name>
    <dbReference type="NCBI Taxonomy" id="182803"/>
    <lineage>
        <taxon>Eukaryota</taxon>
        <taxon>Metazoa</taxon>
        <taxon>Ecdysozoa</taxon>
        <taxon>Arthropoda</taxon>
        <taxon>Chelicerata</taxon>
        <taxon>Arachnida</taxon>
        <taxon>Araneae</taxon>
        <taxon>Araneomorphae</taxon>
        <taxon>Entelegynae</taxon>
        <taxon>Araneoidea</taxon>
        <taxon>Araneidae</taxon>
        <taxon>Araneus</taxon>
    </lineage>
</organism>
<evidence type="ECO:0000313" key="2">
    <source>
        <dbReference type="Proteomes" id="UP000499080"/>
    </source>
</evidence>
<dbReference type="EMBL" id="BGPR01011928">
    <property type="protein sequence ID" value="GBN53660.1"/>
    <property type="molecule type" value="Genomic_DNA"/>
</dbReference>